<comment type="pathway">
    <text evidence="8">Purine metabolism; IMP biosynthesis via de novo pathway; 5-amino-1-(5-phospho-D-ribosyl)imidazole from N(2)-formyl-N(1)-(5-phospho-D-ribosyl)glycinamide: step 1/2.</text>
</comment>
<keyword evidence="7 8" id="KW-0315">Glutamine amidotransferase</keyword>
<name>A0A931LTW0_FIMGI</name>
<dbReference type="InterPro" id="IPR029062">
    <property type="entry name" value="Class_I_gatase-like"/>
</dbReference>
<feature type="active site" evidence="8">
    <location>
        <position position="201"/>
    </location>
</feature>
<dbReference type="PANTHER" id="PTHR47552:SF1">
    <property type="entry name" value="PHOSPHORIBOSYLFORMYLGLYCINAMIDINE SYNTHASE SUBUNIT PURQ"/>
    <property type="match status" value="1"/>
</dbReference>
<evidence type="ECO:0000256" key="4">
    <source>
        <dbReference type="ARBA" id="ARBA00022755"/>
    </source>
</evidence>
<dbReference type="EC" id="3.5.1.2" evidence="8"/>
<dbReference type="PROSITE" id="PS51273">
    <property type="entry name" value="GATASE_TYPE_1"/>
    <property type="match status" value="1"/>
</dbReference>
<dbReference type="EMBL" id="JACOSL010000022">
    <property type="protein sequence ID" value="MBI1756084.1"/>
    <property type="molecule type" value="Genomic_DNA"/>
</dbReference>
<evidence type="ECO:0000256" key="8">
    <source>
        <dbReference type="HAMAP-Rule" id="MF_00421"/>
    </source>
</evidence>
<evidence type="ECO:0000256" key="6">
    <source>
        <dbReference type="ARBA" id="ARBA00022840"/>
    </source>
</evidence>
<evidence type="ECO:0000256" key="2">
    <source>
        <dbReference type="ARBA" id="ARBA00022598"/>
    </source>
</evidence>
<dbReference type="InterPro" id="IPR010075">
    <property type="entry name" value="PRibForGlyAmidine_synth_PurQ"/>
</dbReference>
<dbReference type="GO" id="GO:0004359">
    <property type="term" value="F:glutaminase activity"/>
    <property type="evidence" value="ECO:0007669"/>
    <property type="project" value="UniProtKB-EC"/>
</dbReference>
<reference evidence="9" key="1">
    <citation type="submission" date="2020-07" db="EMBL/GenBank/DDBJ databases">
        <title>Huge and variable diversity of episymbiotic CPR bacteria and DPANN archaea in groundwater ecosystems.</title>
        <authorList>
            <person name="He C.Y."/>
            <person name="Keren R."/>
            <person name="Whittaker M."/>
            <person name="Farag I.F."/>
            <person name="Doudna J."/>
            <person name="Cate J.H.D."/>
            <person name="Banfield J.F."/>
        </authorList>
    </citation>
    <scope>NUCLEOTIDE SEQUENCE</scope>
    <source>
        <strain evidence="9">NC_groundwater_17_Pr7_B-0.1um_64_12</strain>
    </source>
</reference>
<dbReference type="Proteomes" id="UP000727962">
    <property type="component" value="Unassembled WGS sequence"/>
</dbReference>
<evidence type="ECO:0000313" key="10">
    <source>
        <dbReference type="Proteomes" id="UP000727962"/>
    </source>
</evidence>
<dbReference type="HAMAP" id="MF_00421">
    <property type="entry name" value="PurQ"/>
    <property type="match status" value="1"/>
</dbReference>
<keyword evidence="5 8" id="KW-0378">Hydrolase</keyword>
<dbReference type="GO" id="GO:0005524">
    <property type="term" value="F:ATP binding"/>
    <property type="evidence" value="ECO:0007669"/>
    <property type="project" value="UniProtKB-KW"/>
</dbReference>
<dbReference type="Gene3D" id="3.40.50.880">
    <property type="match status" value="1"/>
</dbReference>
<dbReference type="SUPFAM" id="SSF52317">
    <property type="entry name" value="Class I glutamine amidotransferase-like"/>
    <property type="match status" value="1"/>
</dbReference>
<dbReference type="GO" id="GO:0004642">
    <property type="term" value="F:phosphoribosylformylglycinamidine synthase activity"/>
    <property type="evidence" value="ECO:0007669"/>
    <property type="project" value="UniProtKB-UniRule"/>
</dbReference>
<dbReference type="GO" id="GO:0005737">
    <property type="term" value="C:cytoplasm"/>
    <property type="evidence" value="ECO:0007669"/>
    <property type="project" value="UniProtKB-SubCell"/>
</dbReference>
<evidence type="ECO:0000313" key="9">
    <source>
        <dbReference type="EMBL" id="MBI1756084.1"/>
    </source>
</evidence>
<comment type="function">
    <text evidence="8">Part of the phosphoribosylformylglycinamidine synthase complex involved in the purines biosynthetic pathway. Catalyzes the ATP-dependent conversion of formylglycinamide ribonucleotide (FGAR) and glutamine to yield formylglycinamidine ribonucleotide (FGAM) and glutamate. The FGAM synthase complex is composed of three subunits. PurQ produces an ammonia molecule by converting glutamine to glutamate. PurL transfers the ammonia molecule to FGAR to form FGAM in an ATP-dependent manner. PurS interacts with PurQ and PurL and is thought to assist in the transfer of the ammonia molecule from PurQ to PurL.</text>
</comment>
<feature type="active site" evidence="8">
    <location>
        <position position="203"/>
    </location>
</feature>
<dbReference type="CDD" id="cd01740">
    <property type="entry name" value="GATase1_FGAR_AT"/>
    <property type="match status" value="1"/>
</dbReference>
<keyword evidence="1 8" id="KW-0963">Cytoplasm</keyword>
<dbReference type="PANTHER" id="PTHR47552">
    <property type="entry name" value="PHOSPHORIBOSYLFORMYLGLYCINAMIDINE SYNTHASE SUBUNIT PURQ"/>
    <property type="match status" value="1"/>
</dbReference>
<dbReference type="NCBIfam" id="TIGR01737">
    <property type="entry name" value="FGAM_synth_I"/>
    <property type="match status" value="1"/>
</dbReference>
<dbReference type="PIRSF" id="PIRSF001586">
    <property type="entry name" value="FGAM_synth_I"/>
    <property type="match status" value="1"/>
</dbReference>
<comment type="subcellular location">
    <subcellularLocation>
        <location evidence="8">Cytoplasm</location>
    </subcellularLocation>
</comment>
<dbReference type="GO" id="GO:0006189">
    <property type="term" value="P:'de novo' IMP biosynthetic process"/>
    <property type="evidence" value="ECO:0007669"/>
    <property type="project" value="UniProtKB-UniRule"/>
</dbReference>
<sequence>MKVAVIRFPGANCDQDALHALRDDAHIDAEYVWHEDHSLRGYDAALLPGGFTYGDYLRCGAMAAGAPILDEVARFAREGRPVIGVCNGFQILCEAGLLPGALMANAKQKFLCRDVHLQAVNRSSFWTRGVTKTLRMPIAHLEGRYVADPDTICRLEDEDRIAFRYVPGPGESPEDANPNGATHAIAGVLNEKGNVLGIMPHPERATRKILGSDDGLLILRALCAAKAAA</sequence>
<dbReference type="Pfam" id="PF13507">
    <property type="entry name" value="GATase_5"/>
    <property type="match status" value="1"/>
</dbReference>
<accession>A0A931LTW0</accession>
<comment type="caution">
    <text evidence="9">The sequence shown here is derived from an EMBL/GenBank/DDBJ whole genome shotgun (WGS) entry which is preliminary data.</text>
</comment>
<keyword evidence="2 8" id="KW-0436">Ligase</keyword>
<organism evidence="9 10">
    <name type="scientific">Fimbriimonas ginsengisoli</name>
    <dbReference type="NCBI Taxonomy" id="1005039"/>
    <lineage>
        <taxon>Bacteria</taxon>
        <taxon>Bacillati</taxon>
        <taxon>Armatimonadota</taxon>
        <taxon>Fimbriimonadia</taxon>
        <taxon>Fimbriimonadales</taxon>
        <taxon>Fimbriimonadaceae</taxon>
        <taxon>Fimbriimonas</taxon>
    </lineage>
</organism>
<protein>
    <recommendedName>
        <fullName evidence="8">Phosphoribosylformylglycinamidine synthase subunit PurQ</fullName>
        <shortName evidence="8">FGAM synthase</shortName>
        <ecNumber evidence="8">6.3.5.3</ecNumber>
    </recommendedName>
    <alternativeName>
        <fullName evidence="8">Formylglycinamide ribonucleotide amidotransferase subunit I</fullName>
        <shortName evidence="8">FGAR amidotransferase I</shortName>
        <shortName evidence="8">FGAR-AT I</shortName>
    </alternativeName>
    <alternativeName>
        <fullName evidence="8">Glutaminase PurQ</fullName>
        <ecNumber evidence="8">3.5.1.2</ecNumber>
    </alternativeName>
    <alternativeName>
        <fullName evidence="8">Phosphoribosylformylglycinamidine synthase subunit I</fullName>
    </alternativeName>
</protein>
<comment type="catalytic activity">
    <reaction evidence="8">
        <text>L-glutamine + H2O = L-glutamate + NH4(+)</text>
        <dbReference type="Rhea" id="RHEA:15889"/>
        <dbReference type="ChEBI" id="CHEBI:15377"/>
        <dbReference type="ChEBI" id="CHEBI:28938"/>
        <dbReference type="ChEBI" id="CHEBI:29985"/>
        <dbReference type="ChEBI" id="CHEBI:58359"/>
        <dbReference type="EC" id="3.5.1.2"/>
    </reaction>
</comment>
<comment type="subunit">
    <text evidence="8">Part of the FGAM synthase complex composed of 1 PurL, 1 PurQ and 2 PurS subunits.</text>
</comment>
<evidence type="ECO:0000256" key="7">
    <source>
        <dbReference type="ARBA" id="ARBA00022962"/>
    </source>
</evidence>
<evidence type="ECO:0000256" key="3">
    <source>
        <dbReference type="ARBA" id="ARBA00022741"/>
    </source>
</evidence>
<dbReference type="SMART" id="SM01211">
    <property type="entry name" value="GATase_5"/>
    <property type="match status" value="1"/>
</dbReference>
<gene>
    <name evidence="8 9" type="primary">purQ</name>
    <name evidence="9" type="ORF">HYR64_03145</name>
</gene>
<dbReference type="AlphaFoldDB" id="A0A931LTW0"/>
<dbReference type="EC" id="6.3.5.3" evidence="8"/>
<evidence type="ECO:0000256" key="5">
    <source>
        <dbReference type="ARBA" id="ARBA00022801"/>
    </source>
</evidence>
<keyword evidence="4 8" id="KW-0658">Purine biosynthesis</keyword>
<keyword evidence="6 8" id="KW-0067">ATP-binding</keyword>
<comment type="catalytic activity">
    <reaction evidence="8">
        <text>N(2)-formyl-N(1)-(5-phospho-beta-D-ribosyl)glycinamide + L-glutamine + ATP + H2O = 2-formamido-N(1)-(5-O-phospho-beta-D-ribosyl)acetamidine + L-glutamate + ADP + phosphate + H(+)</text>
        <dbReference type="Rhea" id="RHEA:17129"/>
        <dbReference type="ChEBI" id="CHEBI:15377"/>
        <dbReference type="ChEBI" id="CHEBI:15378"/>
        <dbReference type="ChEBI" id="CHEBI:29985"/>
        <dbReference type="ChEBI" id="CHEBI:30616"/>
        <dbReference type="ChEBI" id="CHEBI:43474"/>
        <dbReference type="ChEBI" id="CHEBI:58359"/>
        <dbReference type="ChEBI" id="CHEBI:147286"/>
        <dbReference type="ChEBI" id="CHEBI:147287"/>
        <dbReference type="ChEBI" id="CHEBI:456216"/>
        <dbReference type="EC" id="6.3.5.3"/>
    </reaction>
</comment>
<evidence type="ECO:0000256" key="1">
    <source>
        <dbReference type="ARBA" id="ARBA00022490"/>
    </source>
</evidence>
<proteinExistence type="inferred from homology"/>
<keyword evidence="3 8" id="KW-0547">Nucleotide-binding</keyword>
<dbReference type="NCBIfam" id="NF002957">
    <property type="entry name" value="PRK03619.1"/>
    <property type="match status" value="1"/>
</dbReference>
<feature type="active site" description="Nucleophile" evidence="8">
    <location>
        <position position="86"/>
    </location>
</feature>